<feature type="signal peptide" evidence="1">
    <location>
        <begin position="1"/>
        <end position="16"/>
    </location>
</feature>
<keyword evidence="1" id="KW-0732">Signal</keyword>
<dbReference type="AlphaFoldDB" id="A0A3P7JPA1"/>
<accession>A0A3P7JPA1</accession>
<gene>
    <name evidence="2" type="ORF">SVUK_LOCUS13055</name>
</gene>
<keyword evidence="3" id="KW-1185">Reference proteome</keyword>
<protein>
    <recommendedName>
        <fullName evidence="4">MD-2-related lipid-recognition domain-containing protein</fullName>
    </recommendedName>
</protein>
<dbReference type="EMBL" id="UYYB01100857">
    <property type="protein sequence ID" value="VDM78057.1"/>
    <property type="molecule type" value="Genomic_DNA"/>
</dbReference>
<dbReference type="OrthoDB" id="5856944at2759"/>
<dbReference type="PANTHER" id="PTHR35573:SF4">
    <property type="entry name" value="ML DOMAIN-CONTAINING PROTEIN"/>
    <property type="match status" value="1"/>
</dbReference>
<dbReference type="PANTHER" id="PTHR35573">
    <property type="entry name" value="PROTEIN CBG22129"/>
    <property type="match status" value="1"/>
</dbReference>
<proteinExistence type="predicted"/>
<name>A0A3P7JPA1_STRVU</name>
<dbReference type="PROSITE" id="PS51257">
    <property type="entry name" value="PROKAR_LIPOPROTEIN"/>
    <property type="match status" value="1"/>
</dbReference>
<reference evidence="2 3" key="1">
    <citation type="submission" date="2018-11" db="EMBL/GenBank/DDBJ databases">
        <authorList>
            <consortium name="Pathogen Informatics"/>
        </authorList>
    </citation>
    <scope>NUCLEOTIDE SEQUENCE [LARGE SCALE GENOMIC DNA]</scope>
</reference>
<dbReference type="Proteomes" id="UP000270094">
    <property type="component" value="Unassembled WGS sequence"/>
</dbReference>
<evidence type="ECO:0008006" key="4">
    <source>
        <dbReference type="Google" id="ProtNLM"/>
    </source>
</evidence>
<feature type="chain" id="PRO_5018044704" description="MD-2-related lipid-recognition domain-containing protein" evidence="1">
    <location>
        <begin position="17"/>
        <end position="178"/>
    </location>
</feature>
<evidence type="ECO:0000256" key="1">
    <source>
        <dbReference type="SAM" id="SignalP"/>
    </source>
</evidence>
<evidence type="ECO:0000313" key="2">
    <source>
        <dbReference type="EMBL" id="VDM78057.1"/>
    </source>
</evidence>
<evidence type="ECO:0000313" key="3">
    <source>
        <dbReference type="Proteomes" id="UP000270094"/>
    </source>
</evidence>
<sequence>MERVILFLALCTTAIACKTWPNGTDKAFHWYQCNSGPVIFLNATPYDQTGQNYVYPIHLGKPMMVKCELFNPTTHIYSSPNLKLTLNLWSWGTGLGGCDWSVLPTFGLLNNLDACSQGVPCPIKTGHQELDVTVDFSPYQSIIDILRNDLPYQIKYFMHDVISGDDLCLMGQARVLLH</sequence>
<organism evidence="2 3">
    <name type="scientific">Strongylus vulgaris</name>
    <name type="common">Blood worm</name>
    <dbReference type="NCBI Taxonomy" id="40348"/>
    <lineage>
        <taxon>Eukaryota</taxon>
        <taxon>Metazoa</taxon>
        <taxon>Ecdysozoa</taxon>
        <taxon>Nematoda</taxon>
        <taxon>Chromadorea</taxon>
        <taxon>Rhabditida</taxon>
        <taxon>Rhabditina</taxon>
        <taxon>Rhabditomorpha</taxon>
        <taxon>Strongyloidea</taxon>
        <taxon>Strongylidae</taxon>
        <taxon>Strongylus</taxon>
    </lineage>
</organism>